<dbReference type="EMBL" id="JARKIB010000276">
    <property type="protein sequence ID" value="KAJ7717456.1"/>
    <property type="molecule type" value="Genomic_DNA"/>
</dbReference>
<sequence length="116" mass="13299">MSVDDKKQRLNFSPGYLRNICQAMDQNEQNVKDIDALIGVFNGISKDVTSFNATFEWTMARVGNKSTSDIQRAKEDIASLPQKFVVQSGLGHRRRVKSWSRINAFQLRSKQTYKIE</sequence>
<reference evidence="1" key="1">
    <citation type="submission" date="2023-03" db="EMBL/GenBank/DDBJ databases">
        <title>Massive genome expansion in bonnet fungi (Mycena s.s.) driven by repeated elements and novel gene families across ecological guilds.</title>
        <authorList>
            <consortium name="Lawrence Berkeley National Laboratory"/>
            <person name="Harder C.B."/>
            <person name="Miyauchi S."/>
            <person name="Viragh M."/>
            <person name="Kuo A."/>
            <person name="Thoen E."/>
            <person name="Andreopoulos B."/>
            <person name="Lu D."/>
            <person name="Skrede I."/>
            <person name="Drula E."/>
            <person name="Henrissat B."/>
            <person name="Morin E."/>
            <person name="Kohler A."/>
            <person name="Barry K."/>
            <person name="LaButti K."/>
            <person name="Morin E."/>
            <person name="Salamov A."/>
            <person name="Lipzen A."/>
            <person name="Mereny Z."/>
            <person name="Hegedus B."/>
            <person name="Baldrian P."/>
            <person name="Stursova M."/>
            <person name="Weitz H."/>
            <person name="Taylor A."/>
            <person name="Grigoriev I.V."/>
            <person name="Nagy L.G."/>
            <person name="Martin F."/>
            <person name="Kauserud H."/>
        </authorList>
    </citation>
    <scope>NUCLEOTIDE SEQUENCE</scope>
    <source>
        <strain evidence="1">CBHHK182m</strain>
    </source>
</reference>
<evidence type="ECO:0000313" key="1">
    <source>
        <dbReference type="EMBL" id="KAJ7717456.1"/>
    </source>
</evidence>
<accession>A0AAD7HCA8</accession>
<gene>
    <name evidence="1" type="ORF">B0H16DRAFT_1476073</name>
</gene>
<name>A0AAD7HCA8_9AGAR</name>
<dbReference type="AlphaFoldDB" id="A0AAD7HCA8"/>
<proteinExistence type="predicted"/>
<keyword evidence="2" id="KW-1185">Reference proteome</keyword>
<protein>
    <submittedName>
        <fullName evidence="1">Uncharacterized protein</fullName>
    </submittedName>
</protein>
<evidence type="ECO:0000313" key="2">
    <source>
        <dbReference type="Proteomes" id="UP001215598"/>
    </source>
</evidence>
<organism evidence="1 2">
    <name type="scientific">Mycena metata</name>
    <dbReference type="NCBI Taxonomy" id="1033252"/>
    <lineage>
        <taxon>Eukaryota</taxon>
        <taxon>Fungi</taxon>
        <taxon>Dikarya</taxon>
        <taxon>Basidiomycota</taxon>
        <taxon>Agaricomycotina</taxon>
        <taxon>Agaricomycetes</taxon>
        <taxon>Agaricomycetidae</taxon>
        <taxon>Agaricales</taxon>
        <taxon>Marasmiineae</taxon>
        <taxon>Mycenaceae</taxon>
        <taxon>Mycena</taxon>
    </lineage>
</organism>
<comment type="caution">
    <text evidence="1">The sequence shown here is derived from an EMBL/GenBank/DDBJ whole genome shotgun (WGS) entry which is preliminary data.</text>
</comment>
<dbReference type="Proteomes" id="UP001215598">
    <property type="component" value="Unassembled WGS sequence"/>
</dbReference>